<evidence type="ECO:0000256" key="1">
    <source>
        <dbReference type="SAM" id="SignalP"/>
    </source>
</evidence>
<feature type="signal peptide" evidence="1">
    <location>
        <begin position="1"/>
        <end position="20"/>
    </location>
</feature>
<dbReference type="EMBL" id="GBRH01249633">
    <property type="protein sequence ID" value="JAD48262.1"/>
    <property type="molecule type" value="Transcribed_RNA"/>
</dbReference>
<evidence type="ECO:0000313" key="2">
    <source>
        <dbReference type="EMBL" id="JAD48262.1"/>
    </source>
</evidence>
<organism evidence="2">
    <name type="scientific">Arundo donax</name>
    <name type="common">Giant reed</name>
    <name type="synonym">Donax arundinaceus</name>
    <dbReference type="NCBI Taxonomy" id="35708"/>
    <lineage>
        <taxon>Eukaryota</taxon>
        <taxon>Viridiplantae</taxon>
        <taxon>Streptophyta</taxon>
        <taxon>Embryophyta</taxon>
        <taxon>Tracheophyta</taxon>
        <taxon>Spermatophyta</taxon>
        <taxon>Magnoliopsida</taxon>
        <taxon>Liliopsida</taxon>
        <taxon>Poales</taxon>
        <taxon>Poaceae</taxon>
        <taxon>PACMAD clade</taxon>
        <taxon>Arundinoideae</taxon>
        <taxon>Arundineae</taxon>
        <taxon>Arundo</taxon>
    </lineage>
</organism>
<proteinExistence type="predicted"/>
<accession>A0A0A9AMF3</accession>
<protein>
    <submittedName>
        <fullName evidence="2">Uncharacterized protein</fullName>
    </submittedName>
</protein>
<reference evidence="2" key="1">
    <citation type="submission" date="2014-09" db="EMBL/GenBank/DDBJ databases">
        <authorList>
            <person name="Magalhaes I.L.F."/>
            <person name="Oliveira U."/>
            <person name="Santos F.R."/>
            <person name="Vidigal T.H.D.A."/>
            <person name="Brescovit A.D."/>
            <person name="Santos A.J."/>
        </authorList>
    </citation>
    <scope>NUCLEOTIDE SEQUENCE</scope>
    <source>
        <tissue evidence="2">Shoot tissue taken approximately 20 cm above the soil surface</tissue>
    </source>
</reference>
<sequence length="43" mass="4810">MASNLAILLLRSIFCSLVVLFDHASLYNDIEQQQSRTSTLLAL</sequence>
<name>A0A0A9AMF3_ARUDO</name>
<feature type="chain" id="PRO_5002062598" evidence="1">
    <location>
        <begin position="21"/>
        <end position="43"/>
    </location>
</feature>
<dbReference type="AlphaFoldDB" id="A0A0A9AMF3"/>
<reference evidence="2" key="2">
    <citation type="journal article" date="2015" name="Data Brief">
        <title>Shoot transcriptome of the giant reed, Arundo donax.</title>
        <authorList>
            <person name="Barrero R.A."/>
            <person name="Guerrero F.D."/>
            <person name="Moolhuijzen P."/>
            <person name="Goolsby J.A."/>
            <person name="Tidwell J."/>
            <person name="Bellgard S.E."/>
            <person name="Bellgard M.I."/>
        </authorList>
    </citation>
    <scope>NUCLEOTIDE SEQUENCE</scope>
    <source>
        <tissue evidence="2">Shoot tissue taken approximately 20 cm above the soil surface</tissue>
    </source>
</reference>
<keyword evidence="1" id="KW-0732">Signal</keyword>